<dbReference type="InterPro" id="IPR001977">
    <property type="entry name" value="Depp_CoAkinase"/>
</dbReference>
<comment type="subcellular location">
    <subcellularLocation>
        <location evidence="5">Cytoplasm</location>
    </subcellularLocation>
</comment>
<keyword evidence="5" id="KW-0963">Cytoplasm</keyword>
<comment type="similarity">
    <text evidence="1 5">Belongs to the CoaE family.</text>
</comment>
<dbReference type="PANTHER" id="PTHR10695">
    <property type="entry name" value="DEPHOSPHO-COA KINASE-RELATED"/>
    <property type="match status" value="1"/>
</dbReference>
<sequence>MFSIGLTGGIGSGKSQVADWLAAWGAAVIDTDRIAHALTVPGGAAIEPLRAAFGAEAIGPDGALDRAWMRTRAFGDPAARRQLESVLHPLIDRAVRDQAERAEGPYGVYVVPLLVESGRWRERVDRICVVDCDPETQVRRVQARSGLTRDTIERIMSAQASRADRLAAADDIIVNDDSTDLDTLRRRVFQLHQAWCDRASRPADGRTTHG</sequence>
<keyword evidence="5 7" id="KW-0808">Transferase</keyword>
<comment type="catalytic activity">
    <reaction evidence="5">
        <text>3'-dephospho-CoA + ATP = ADP + CoA + H(+)</text>
        <dbReference type="Rhea" id="RHEA:18245"/>
        <dbReference type="ChEBI" id="CHEBI:15378"/>
        <dbReference type="ChEBI" id="CHEBI:30616"/>
        <dbReference type="ChEBI" id="CHEBI:57287"/>
        <dbReference type="ChEBI" id="CHEBI:57328"/>
        <dbReference type="ChEBI" id="CHEBI:456216"/>
        <dbReference type="EC" id="2.7.1.24"/>
    </reaction>
</comment>
<dbReference type="Gene3D" id="3.40.50.300">
    <property type="entry name" value="P-loop containing nucleotide triphosphate hydrolases"/>
    <property type="match status" value="1"/>
</dbReference>
<keyword evidence="4 5" id="KW-0173">Coenzyme A biosynthesis</keyword>
<dbReference type="GO" id="GO:0004140">
    <property type="term" value="F:dephospho-CoA kinase activity"/>
    <property type="evidence" value="ECO:0007669"/>
    <property type="project" value="UniProtKB-EC"/>
</dbReference>
<comment type="caution">
    <text evidence="7">The sequence shown here is derived from an EMBL/GenBank/DDBJ whole genome shotgun (WGS) entry which is preliminary data.</text>
</comment>
<dbReference type="PANTHER" id="PTHR10695:SF46">
    <property type="entry name" value="BIFUNCTIONAL COENZYME A SYNTHASE-RELATED"/>
    <property type="match status" value="1"/>
</dbReference>
<evidence type="ECO:0000313" key="7">
    <source>
        <dbReference type="EMBL" id="MFC4297680.1"/>
    </source>
</evidence>
<evidence type="ECO:0000256" key="1">
    <source>
        <dbReference type="ARBA" id="ARBA00009018"/>
    </source>
</evidence>
<dbReference type="EC" id="2.7.1.24" evidence="5 6"/>
<proteinExistence type="inferred from homology"/>
<keyword evidence="8" id="KW-1185">Reference proteome</keyword>
<accession>A0ABV8RXS6</accession>
<gene>
    <name evidence="5 7" type="primary">coaE</name>
    <name evidence="7" type="ORF">ACFO0J_06465</name>
</gene>
<dbReference type="CDD" id="cd02022">
    <property type="entry name" value="DPCK"/>
    <property type="match status" value="1"/>
</dbReference>
<dbReference type="PROSITE" id="PS51219">
    <property type="entry name" value="DPCK"/>
    <property type="match status" value="1"/>
</dbReference>
<evidence type="ECO:0000256" key="6">
    <source>
        <dbReference type="NCBIfam" id="TIGR00152"/>
    </source>
</evidence>
<dbReference type="InterPro" id="IPR027417">
    <property type="entry name" value="P-loop_NTPase"/>
</dbReference>
<comment type="function">
    <text evidence="5">Catalyzes the phosphorylation of the 3'-hydroxyl group of dephosphocoenzyme A to form coenzyme A.</text>
</comment>
<evidence type="ECO:0000256" key="4">
    <source>
        <dbReference type="ARBA" id="ARBA00022993"/>
    </source>
</evidence>
<dbReference type="NCBIfam" id="TIGR00152">
    <property type="entry name" value="dephospho-CoA kinase"/>
    <property type="match status" value="1"/>
</dbReference>
<keyword evidence="2 5" id="KW-0547">Nucleotide-binding</keyword>
<protein>
    <recommendedName>
        <fullName evidence="5 6">Dephospho-CoA kinase</fullName>
        <ecNumber evidence="5 6">2.7.1.24</ecNumber>
    </recommendedName>
    <alternativeName>
        <fullName evidence="5">Dephosphocoenzyme A kinase</fullName>
    </alternativeName>
</protein>
<feature type="binding site" evidence="5">
    <location>
        <begin position="11"/>
        <end position="16"/>
    </location>
    <ligand>
        <name>ATP</name>
        <dbReference type="ChEBI" id="CHEBI:30616"/>
    </ligand>
</feature>
<dbReference type="EMBL" id="JBHSDY010000003">
    <property type="protein sequence ID" value="MFC4297680.1"/>
    <property type="molecule type" value="Genomic_DNA"/>
</dbReference>
<keyword evidence="3 5" id="KW-0067">ATP-binding</keyword>
<evidence type="ECO:0000256" key="3">
    <source>
        <dbReference type="ARBA" id="ARBA00022840"/>
    </source>
</evidence>
<dbReference type="Pfam" id="PF01121">
    <property type="entry name" value="CoaE"/>
    <property type="match status" value="1"/>
</dbReference>
<evidence type="ECO:0000256" key="5">
    <source>
        <dbReference type="HAMAP-Rule" id="MF_00376"/>
    </source>
</evidence>
<reference evidence="8" key="1">
    <citation type="journal article" date="2019" name="Int. J. Syst. Evol. Microbiol.">
        <title>The Global Catalogue of Microorganisms (GCM) 10K type strain sequencing project: providing services to taxonomists for standard genome sequencing and annotation.</title>
        <authorList>
            <consortium name="The Broad Institute Genomics Platform"/>
            <consortium name="The Broad Institute Genome Sequencing Center for Infectious Disease"/>
            <person name="Wu L."/>
            <person name="Ma J."/>
        </authorList>
    </citation>
    <scope>NUCLEOTIDE SEQUENCE [LARGE SCALE GENOMIC DNA]</scope>
    <source>
        <strain evidence="8">CGMCC 1.19029</strain>
    </source>
</reference>
<organism evidence="7 8">
    <name type="scientific">Castellaniella hirudinis</name>
    <dbReference type="NCBI Taxonomy" id="1144617"/>
    <lineage>
        <taxon>Bacteria</taxon>
        <taxon>Pseudomonadati</taxon>
        <taxon>Pseudomonadota</taxon>
        <taxon>Betaproteobacteria</taxon>
        <taxon>Burkholderiales</taxon>
        <taxon>Alcaligenaceae</taxon>
        <taxon>Castellaniella</taxon>
    </lineage>
</organism>
<comment type="pathway">
    <text evidence="5">Cofactor biosynthesis; coenzyme A biosynthesis; CoA from (R)-pantothenate: step 5/5.</text>
</comment>
<name>A0ABV8RXS6_9BURK</name>
<evidence type="ECO:0000256" key="2">
    <source>
        <dbReference type="ARBA" id="ARBA00022741"/>
    </source>
</evidence>
<dbReference type="Proteomes" id="UP001595756">
    <property type="component" value="Unassembled WGS sequence"/>
</dbReference>
<dbReference type="HAMAP" id="MF_00376">
    <property type="entry name" value="Dephospho_CoA_kinase"/>
    <property type="match status" value="1"/>
</dbReference>
<dbReference type="RefSeq" id="WP_376812363.1">
    <property type="nucleotide sequence ID" value="NZ_JBHSDY010000003.1"/>
</dbReference>
<keyword evidence="5 7" id="KW-0418">Kinase</keyword>
<evidence type="ECO:0000313" key="8">
    <source>
        <dbReference type="Proteomes" id="UP001595756"/>
    </source>
</evidence>
<dbReference type="SUPFAM" id="SSF52540">
    <property type="entry name" value="P-loop containing nucleoside triphosphate hydrolases"/>
    <property type="match status" value="1"/>
</dbReference>